<dbReference type="EMBL" id="MTKT01004810">
    <property type="protein sequence ID" value="OWM70262.1"/>
    <property type="molecule type" value="Genomic_DNA"/>
</dbReference>
<evidence type="ECO:0000256" key="3">
    <source>
        <dbReference type="SAM" id="MobiDB-lite"/>
    </source>
</evidence>
<organism evidence="4 6">
    <name type="scientific">Punica granatum</name>
    <name type="common">Pomegranate</name>
    <dbReference type="NCBI Taxonomy" id="22663"/>
    <lineage>
        <taxon>Eukaryota</taxon>
        <taxon>Viridiplantae</taxon>
        <taxon>Streptophyta</taxon>
        <taxon>Embryophyta</taxon>
        <taxon>Tracheophyta</taxon>
        <taxon>Spermatophyta</taxon>
        <taxon>Magnoliopsida</taxon>
        <taxon>eudicotyledons</taxon>
        <taxon>Gunneridae</taxon>
        <taxon>Pentapetalae</taxon>
        <taxon>rosids</taxon>
        <taxon>malvids</taxon>
        <taxon>Myrtales</taxon>
        <taxon>Lythraceae</taxon>
        <taxon>Punica</taxon>
    </lineage>
</organism>
<feature type="compositionally biased region" description="Basic residues" evidence="3">
    <location>
        <begin position="77"/>
        <end position="88"/>
    </location>
</feature>
<dbReference type="AlphaFoldDB" id="A0A218WDW1"/>
<feature type="region of interest" description="Disordered" evidence="3">
    <location>
        <begin position="1"/>
        <end position="96"/>
    </location>
</feature>
<dbReference type="GeneID" id="116194141"/>
<evidence type="ECO:0000256" key="2">
    <source>
        <dbReference type="ARBA" id="ARBA00023306"/>
    </source>
</evidence>
<sequence length="133" mass="14186">MSTNTDLDQDRDDSSLPSLPRIRAPPPSSSSSSAAAVNSSSCSSADRAPPDGDEGCRTPTSSEHRIAPALTCPPAPRKPRRTATRKRARPSEAEELLRKVSQEEIEAFFLSCEPKTAGAGVFRVAAKRTCSCK</sequence>
<accession>A0A218WDW1</accession>
<reference evidence="5 7" key="3">
    <citation type="submission" date="2017-11" db="EMBL/GenBank/DDBJ databases">
        <title>De-novo sequencing of pomegranate (Punica granatum L.) genome.</title>
        <authorList>
            <person name="Akparov Z."/>
            <person name="Amiraslanov A."/>
            <person name="Hajiyeva S."/>
            <person name="Abbasov M."/>
            <person name="Kaur K."/>
            <person name="Hamwieh A."/>
            <person name="Solovyev V."/>
            <person name="Salamov A."/>
            <person name="Braich B."/>
            <person name="Kosarev P."/>
            <person name="Mahmoud A."/>
            <person name="Hajiyev E."/>
            <person name="Babayeva S."/>
            <person name="Izzatullayeva V."/>
            <person name="Mammadov A."/>
            <person name="Mammadov A."/>
            <person name="Sharifova S."/>
            <person name="Ojaghi J."/>
            <person name="Eynullazada K."/>
            <person name="Bayramov B."/>
            <person name="Abdulazimova A."/>
            <person name="Shahmuradov I."/>
        </authorList>
    </citation>
    <scope>NUCLEOTIDE SEQUENCE [LARGE SCALE GENOMIC DNA]</scope>
    <source>
        <strain evidence="5">AG2017</strain>
        <strain evidence="7">cv. AG2017</strain>
        <tissue evidence="5">Leaf</tissue>
    </source>
</reference>
<dbReference type="Proteomes" id="UP000197138">
    <property type="component" value="Unassembled WGS sequence"/>
</dbReference>
<evidence type="ECO:0008006" key="8">
    <source>
        <dbReference type="Google" id="ProtNLM"/>
    </source>
</evidence>
<name>A0A218WDW1_PUNGR</name>
<reference evidence="6" key="1">
    <citation type="journal article" date="2017" name="Plant J.">
        <title>The pomegranate (Punica granatum L.) genome and the genomics of punicalagin biosynthesis.</title>
        <authorList>
            <person name="Qin G."/>
            <person name="Xu C."/>
            <person name="Ming R."/>
            <person name="Tang H."/>
            <person name="Guyot R."/>
            <person name="Kramer E.M."/>
            <person name="Hu Y."/>
            <person name="Yi X."/>
            <person name="Qi Y."/>
            <person name="Xu X."/>
            <person name="Gao Z."/>
            <person name="Pan H."/>
            <person name="Jian J."/>
            <person name="Tian Y."/>
            <person name="Yue Z."/>
            <person name="Xu Y."/>
        </authorList>
    </citation>
    <scope>NUCLEOTIDE SEQUENCE [LARGE SCALE GENOMIC DNA]</scope>
    <source>
        <strain evidence="6">cv. Dabenzi</strain>
    </source>
</reference>
<reference evidence="4" key="2">
    <citation type="submission" date="2017-06" db="EMBL/GenBank/DDBJ databases">
        <title>The pomegranate genome and the genomics of punicalagin biosynthesis.</title>
        <authorList>
            <person name="Xu C."/>
        </authorList>
    </citation>
    <scope>NUCLEOTIDE SEQUENCE [LARGE SCALE GENOMIC DNA]</scope>
    <source>
        <tissue evidence="4">Fresh leaf</tissue>
    </source>
</reference>
<comment type="caution">
    <text evidence="4">The sequence shown here is derived from an EMBL/GenBank/DDBJ whole genome shotgun (WGS) entry which is preliminary data.</text>
</comment>
<dbReference type="InterPro" id="IPR040389">
    <property type="entry name" value="SMR"/>
</dbReference>
<feature type="compositionally biased region" description="Low complexity" evidence="3">
    <location>
        <begin position="29"/>
        <end position="47"/>
    </location>
</feature>
<evidence type="ECO:0000313" key="6">
    <source>
        <dbReference type="Proteomes" id="UP000197138"/>
    </source>
</evidence>
<proteinExistence type="predicted"/>
<evidence type="ECO:0000313" key="4">
    <source>
        <dbReference type="EMBL" id="OWM70262.1"/>
    </source>
</evidence>
<dbReference type="Proteomes" id="UP000233551">
    <property type="component" value="Unassembled WGS sequence"/>
</dbReference>
<keyword evidence="1" id="KW-0649">Protein kinase inhibitor</keyword>
<dbReference type="PANTHER" id="PTHR33142:SF13">
    <property type="entry name" value="CYCLIN-DEPENDENT PROTEIN KINASE INHIBITOR SMR1"/>
    <property type="match status" value="1"/>
</dbReference>
<keyword evidence="2" id="KW-0131">Cell cycle</keyword>
<dbReference type="GO" id="GO:0032875">
    <property type="term" value="P:regulation of DNA endoreduplication"/>
    <property type="evidence" value="ECO:0007669"/>
    <property type="project" value="InterPro"/>
</dbReference>
<feature type="compositionally biased region" description="Basic and acidic residues" evidence="3">
    <location>
        <begin position="48"/>
        <end position="66"/>
    </location>
</feature>
<keyword evidence="7" id="KW-1185">Reference proteome</keyword>
<dbReference type="OrthoDB" id="1933617at2759"/>
<dbReference type="EMBL" id="PGOL01000548">
    <property type="protein sequence ID" value="PKI68579.1"/>
    <property type="molecule type" value="Genomic_DNA"/>
</dbReference>
<evidence type="ECO:0000256" key="1">
    <source>
        <dbReference type="ARBA" id="ARBA00023013"/>
    </source>
</evidence>
<gene>
    <name evidence="4" type="ORF">CDL15_Pgr026112</name>
    <name evidence="5" type="ORF">CRG98_011065</name>
</gene>
<evidence type="ECO:0000313" key="5">
    <source>
        <dbReference type="EMBL" id="PKI68579.1"/>
    </source>
</evidence>
<evidence type="ECO:0000313" key="7">
    <source>
        <dbReference type="Proteomes" id="UP000233551"/>
    </source>
</evidence>
<protein>
    <recommendedName>
        <fullName evidence="8">Cyclin-dependent protein kinase inhibitor SMR1-like</fullName>
    </recommendedName>
</protein>
<dbReference type="PANTHER" id="PTHR33142">
    <property type="entry name" value="CYCLIN-DEPENDENT PROTEIN KINASE INHIBITOR SMR13"/>
    <property type="match status" value="1"/>
</dbReference>
<dbReference type="GO" id="GO:0004860">
    <property type="term" value="F:protein kinase inhibitor activity"/>
    <property type="evidence" value="ECO:0007669"/>
    <property type="project" value="UniProtKB-KW"/>
</dbReference>